<dbReference type="InterPro" id="IPR015943">
    <property type="entry name" value="WD40/YVTN_repeat-like_dom_sf"/>
</dbReference>
<evidence type="ECO:0000256" key="2">
    <source>
        <dbReference type="ARBA" id="ARBA00022574"/>
    </source>
</evidence>
<dbReference type="PROSITE" id="PS50082">
    <property type="entry name" value="WD_REPEATS_2"/>
    <property type="match status" value="2"/>
</dbReference>
<feature type="compositionally biased region" description="Acidic residues" evidence="4">
    <location>
        <begin position="356"/>
        <end position="399"/>
    </location>
</feature>
<dbReference type="InterPro" id="IPR019775">
    <property type="entry name" value="WD40_repeat_CS"/>
</dbReference>
<evidence type="ECO:0000313" key="5">
    <source>
        <dbReference type="EMBL" id="CAH1777728.1"/>
    </source>
</evidence>
<organism evidence="5 6">
    <name type="scientific">Owenia fusiformis</name>
    <name type="common">Polychaete worm</name>
    <dbReference type="NCBI Taxonomy" id="6347"/>
    <lineage>
        <taxon>Eukaryota</taxon>
        <taxon>Metazoa</taxon>
        <taxon>Spiralia</taxon>
        <taxon>Lophotrochozoa</taxon>
        <taxon>Annelida</taxon>
        <taxon>Polychaeta</taxon>
        <taxon>Sedentaria</taxon>
        <taxon>Canalipalpata</taxon>
        <taxon>Sabellida</taxon>
        <taxon>Oweniida</taxon>
        <taxon>Oweniidae</taxon>
        <taxon>Owenia</taxon>
    </lineage>
</organism>
<dbReference type="Gene3D" id="2.130.10.10">
    <property type="entry name" value="YVTN repeat-like/Quinoprotein amine dehydrogenase"/>
    <property type="match status" value="2"/>
</dbReference>
<protein>
    <recommendedName>
        <fullName evidence="7">WD repeat-containing protein 55</fullName>
    </recommendedName>
</protein>
<dbReference type="AlphaFoldDB" id="A0A8J1XM13"/>
<proteinExistence type="inferred from homology"/>
<dbReference type="SMART" id="SM00320">
    <property type="entry name" value="WD40"/>
    <property type="match status" value="7"/>
</dbReference>
<evidence type="ECO:0008006" key="7">
    <source>
        <dbReference type="Google" id="ProtNLM"/>
    </source>
</evidence>
<keyword evidence="3" id="KW-0677">Repeat</keyword>
<evidence type="ECO:0000256" key="1">
    <source>
        <dbReference type="ARBA" id="ARBA00007625"/>
    </source>
</evidence>
<keyword evidence="2" id="KW-0853">WD repeat</keyword>
<evidence type="ECO:0000256" key="4">
    <source>
        <dbReference type="SAM" id="MobiDB-lite"/>
    </source>
</evidence>
<gene>
    <name evidence="5" type="ORF">OFUS_LOCUS4728</name>
</gene>
<dbReference type="SUPFAM" id="SSF50978">
    <property type="entry name" value="WD40 repeat-like"/>
    <property type="match status" value="1"/>
</dbReference>
<comment type="caution">
    <text evidence="5">The sequence shown here is derived from an EMBL/GenBank/DDBJ whole genome shotgun (WGS) entry which is preliminary data.</text>
</comment>
<keyword evidence="6" id="KW-1185">Reference proteome</keyword>
<comment type="similarity">
    <text evidence="1">Belongs to the WD repeat WDR55 family.</text>
</comment>
<dbReference type="PANTHER" id="PTHR44019">
    <property type="entry name" value="WD REPEAT-CONTAINING PROTEIN 55"/>
    <property type="match status" value="1"/>
</dbReference>
<evidence type="ECO:0000313" key="6">
    <source>
        <dbReference type="Proteomes" id="UP000749559"/>
    </source>
</evidence>
<dbReference type="EMBL" id="CAIIXF020000002">
    <property type="protein sequence ID" value="CAH1777728.1"/>
    <property type="molecule type" value="Genomic_DNA"/>
</dbReference>
<dbReference type="CDD" id="cd00200">
    <property type="entry name" value="WD40"/>
    <property type="match status" value="1"/>
</dbReference>
<dbReference type="PROSITE" id="PS00678">
    <property type="entry name" value="WD_REPEATS_1"/>
    <property type="match status" value="1"/>
</dbReference>
<dbReference type="OrthoDB" id="2288928at2759"/>
<dbReference type="PANTHER" id="PTHR44019:SF20">
    <property type="entry name" value="WD REPEAT-CONTAINING PROTEIN 55"/>
    <property type="match status" value="1"/>
</dbReference>
<dbReference type="InterPro" id="IPR050505">
    <property type="entry name" value="WDR55/POC1"/>
</dbReference>
<dbReference type="InterPro" id="IPR036322">
    <property type="entry name" value="WD40_repeat_dom_sf"/>
</dbReference>
<dbReference type="PROSITE" id="PS50294">
    <property type="entry name" value="WD_REPEATS_REGION"/>
    <property type="match status" value="2"/>
</dbReference>
<name>A0A8J1XM13_OWEFU</name>
<sequence>WEMANQEAADVLVPKDISFEDIVVDLDFHPQKDVIASGLIQGEVFIHSYSTSEKNHELMTLKHHKKACRAVKFSPNGERLFTASKDKSIQMVDLNTGTVVKNIQKAHDEPIYSMLISDENFISSGDDDGNIKVWDMRREGCVFDIKENDDYISDMAIDKHKRFLLATSGDGTLTAFNVRKKKMEMQSELFDSDLLSVSIMKGGEKVICGDGDGSINIFNWGEWGNMSDRFPGHPESIDCMVAISPDVVCTGSVDGIIRAVNILPNRFLGNVGEHDGFPIESLSQSHDCKYVASCSHDQKIKFWNIEEMDKESEKIDVRKKATKKSKEKTLNTAANRDDFFSGFDDNTGDADNKGSDDEESDEYGSDDIEDGDSSDDEEISDNDENSDEDEGNSDDDEANENGVEGK</sequence>
<accession>A0A8J1XM13</accession>
<feature type="non-terminal residue" evidence="5">
    <location>
        <position position="406"/>
    </location>
</feature>
<dbReference type="Proteomes" id="UP000749559">
    <property type="component" value="Unassembled WGS sequence"/>
</dbReference>
<dbReference type="Pfam" id="PF24796">
    <property type="entry name" value="WDR55"/>
    <property type="match status" value="1"/>
</dbReference>
<feature type="region of interest" description="Disordered" evidence="4">
    <location>
        <begin position="336"/>
        <end position="406"/>
    </location>
</feature>
<evidence type="ECO:0000256" key="3">
    <source>
        <dbReference type="ARBA" id="ARBA00022737"/>
    </source>
</evidence>
<dbReference type="InterPro" id="IPR001680">
    <property type="entry name" value="WD40_rpt"/>
</dbReference>
<reference evidence="5" key="1">
    <citation type="submission" date="2022-03" db="EMBL/GenBank/DDBJ databases">
        <authorList>
            <person name="Martin C."/>
        </authorList>
    </citation>
    <scope>NUCLEOTIDE SEQUENCE</scope>
</reference>